<evidence type="ECO:0000256" key="5">
    <source>
        <dbReference type="SAM" id="MobiDB-lite"/>
    </source>
</evidence>
<evidence type="ECO:0000313" key="8">
    <source>
        <dbReference type="Proteomes" id="UP000190652"/>
    </source>
</evidence>
<feature type="region of interest" description="Disordered" evidence="5">
    <location>
        <begin position="387"/>
        <end position="462"/>
    </location>
</feature>
<feature type="compositionally biased region" description="Basic and acidic residues" evidence="5">
    <location>
        <begin position="603"/>
        <end position="612"/>
    </location>
</feature>
<evidence type="ECO:0000256" key="2">
    <source>
        <dbReference type="ARBA" id="ARBA00022525"/>
    </source>
</evidence>
<dbReference type="Pfam" id="PF00746">
    <property type="entry name" value="Gram_pos_anchor"/>
    <property type="match status" value="1"/>
</dbReference>
<feature type="compositionally biased region" description="Low complexity" evidence="5">
    <location>
        <begin position="286"/>
        <end position="309"/>
    </location>
</feature>
<keyword evidence="3" id="KW-0732">Signal</keyword>
<dbReference type="NCBIfam" id="TIGR01167">
    <property type="entry name" value="LPXTG_anchor"/>
    <property type="match status" value="1"/>
</dbReference>
<feature type="compositionally biased region" description="Low complexity" evidence="5">
    <location>
        <begin position="786"/>
        <end position="804"/>
    </location>
</feature>
<gene>
    <name evidence="7" type="ORF">B0686_07605</name>
</gene>
<keyword evidence="2" id="KW-0964">Secreted</keyword>
<evidence type="ECO:0000256" key="1">
    <source>
        <dbReference type="ARBA" id="ARBA00022512"/>
    </source>
</evidence>
<dbReference type="AlphaFoldDB" id="A0A1T0C5G9"/>
<dbReference type="InterPro" id="IPR026395">
    <property type="entry name" value="CshA_fibril"/>
</dbReference>
<reference evidence="7 8" key="1">
    <citation type="submission" date="2017-02" db="EMBL/GenBank/DDBJ databases">
        <title>Draft genome sequence of Streptococcus mitis CCUG 63687.</title>
        <authorList>
            <person name="Salva-Serra F."/>
            <person name="Engstrom-Jakobsson H."/>
            <person name="Thorell K."/>
            <person name="Jaen-Luchoro D."/>
            <person name="Gonzales-Siles L."/>
            <person name="Karlsson R."/>
            <person name="Yazdan S."/>
            <person name="Boulund F."/>
            <person name="Johnning A."/>
            <person name="Engstrand L."/>
            <person name="Kristiansson E."/>
            <person name="Moore E."/>
        </authorList>
    </citation>
    <scope>NUCLEOTIDE SEQUENCE [LARGE SCALE GENOMIC DNA]</scope>
    <source>
        <strain evidence="7 8">CCUG 63687</strain>
    </source>
</reference>
<evidence type="ECO:0000259" key="6">
    <source>
        <dbReference type="PROSITE" id="PS50847"/>
    </source>
</evidence>
<protein>
    <submittedName>
        <fullName evidence="7">YSIRK signal domain/LPXTG anchor domain surface protein</fullName>
    </submittedName>
</protein>
<feature type="compositionally biased region" description="Low complexity" evidence="5">
    <location>
        <begin position="87"/>
        <end position="108"/>
    </location>
</feature>
<keyword evidence="1" id="KW-0134">Cell wall</keyword>
<dbReference type="NCBIfam" id="TIGR04308">
    <property type="entry name" value="repeat_SSSPR51"/>
    <property type="match status" value="5"/>
</dbReference>
<feature type="region of interest" description="Disordered" evidence="5">
    <location>
        <begin position="768"/>
        <end position="804"/>
    </location>
</feature>
<feature type="region of interest" description="Disordered" evidence="5">
    <location>
        <begin position="557"/>
        <end position="580"/>
    </location>
</feature>
<organism evidence="7 8">
    <name type="scientific">Streptococcus mitis</name>
    <dbReference type="NCBI Taxonomy" id="28037"/>
    <lineage>
        <taxon>Bacteria</taxon>
        <taxon>Bacillati</taxon>
        <taxon>Bacillota</taxon>
        <taxon>Bacilli</taxon>
        <taxon>Lactobacillales</taxon>
        <taxon>Streptococcaceae</taxon>
        <taxon>Streptococcus</taxon>
        <taxon>Streptococcus mitis group</taxon>
    </lineage>
</organism>
<dbReference type="InterPro" id="IPR027579">
    <property type="entry name" value="SSSPR51_Rpt"/>
</dbReference>
<dbReference type="RefSeq" id="WP_142761064.1">
    <property type="nucleotide sequence ID" value="NZ_MUYO01000003.1"/>
</dbReference>
<dbReference type="EMBL" id="MUYO01000003">
    <property type="protein sequence ID" value="OOS17620.1"/>
    <property type="molecule type" value="Genomic_DNA"/>
</dbReference>
<feature type="region of interest" description="Disordered" evidence="5">
    <location>
        <begin position="603"/>
        <end position="629"/>
    </location>
</feature>
<dbReference type="PROSITE" id="PS50847">
    <property type="entry name" value="GRAM_POS_ANCHORING"/>
    <property type="match status" value="1"/>
</dbReference>
<dbReference type="InterPro" id="IPR019931">
    <property type="entry name" value="LPXTG_anchor"/>
</dbReference>
<accession>A0A1T0C5G9</accession>
<feature type="region of interest" description="Disordered" evidence="5">
    <location>
        <begin position="184"/>
        <end position="258"/>
    </location>
</feature>
<dbReference type="Proteomes" id="UP000190652">
    <property type="component" value="Unassembled WGS sequence"/>
</dbReference>
<feature type="compositionally biased region" description="Polar residues" evidence="5">
    <location>
        <begin position="109"/>
        <end position="118"/>
    </location>
</feature>
<feature type="compositionally biased region" description="Low complexity" evidence="5">
    <location>
        <begin position="387"/>
        <end position="406"/>
    </location>
</feature>
<evidence type="ECO:0000256" key="4">
    <source>
        <dbReference type="ARBA" id="ARBA00023088"/>
    </source>
</evidence>
<evidence type="ECO:0000256" key="3">
    <source>
        <dbReference type="ARBA" id="ARBA00022729"/>
    </source>
</evidence>
<feature type="region of interest" description="Disordered" evidence="5">
    <location>
        <begin position="656"/>
        <end position="679"/>
    </location>
</feature>
<comment type="caution">
    <text evidence="7">The sequence shown here is derived from an EMBL/GenBank/DDBJ whole genome shotgun (WGS) entry which is preliminary data.</text>
</comment>
<sequence>QPQTQETESMFKKGDEVAPIDKTTVKLVDPSGNEVTTMPALKDGKEVGTYTIDPTTGVITFQPNKDFTGTPDPAKVVAKDTNGTKVETTYTPTVTPVTPTADPAETTDIQGKTQTGKPTFTPGADEVPMNDEVPATFEDGSKEKVIPGEGTYTVAPDGTVTFVPEKTFTGKGTGVTVKRVDKNGTPVTAKYTPNVTPVTPTADPAETTDIQGKEQNGKPTFTPGNPDVPMDDEVPATFDDGSKEKVIPGEGTYTVAPDGTVTFVPEKTFTGKGTGVTVKRVDKNGTPVTAKYTPTVTPVTPTADPAETTDIQGKEQNGKPTFTPGNPDVPMDDEVPATFEDGSKEKVIPGEGTYTVAPDGTVTFTPEKTFTGTGTGVTVKRVDKNGTPVTAKYTPTVTPVTPEGTPAESEGPKGQPQTGTPEFKPGNPNVPIDETVKPTFDDGTTEKKVPGEGTYTIDENGKVTFTPEPNFVGKATGVTVKRVDKNGTPVTATYTPTVRPDTKFVVVGKDGKETELIPSKDGKTPSEVIPGYKVVKTEVDEKGNTKYVYEKVTTTHKDKDGNVIPGTTTEEGTTPKKDIPGYRFVETKTLPNGDTEHVYEKVKTSFKDKDGNEIPNYPTEDGEQPKKDIPGYRFVETKKLPNGDIEHVYEKVKTSYKDKDGNEIPNYPTEDGEQSKKDIPGYRFVETKKLPNGDIEHVYEKVTTPPVSPYNPTPITEKVLTTYVDEKGELIIPDENGSHPGKPLEGYELVRTETDANGNVHNVYRKIQSQKPVQPVEPATPAMPEQPAKPQVPATPAQPVQPTVVKEAEVKRELPNTGTEDDASLAALGLLGVLSGFGLVARKKKED</sequence>
<feature type="non-terminal residue" evidence="7">
    <location>
        <position position="1"/>
    </location>
</feature>
<feature type="region of interest" description="Disordered" evidence="5">
    <location>
        <begin position="81"/>
        <end position="157"/>
    </location>
</feature>
<feature type="domain" description="Gram-positive cocci surface proteins LPxTG" evidence="6">
    <location>
        <begin position="814"/>
        <end position="847"/>
    </location>
</feature>
<keyword evidence="4" id="KW-0572">Peptidoglycan-anchor</keyword>
<dbReference type="NCBIfam" id="TIGR04225">
    <property type="entry name" value="CshA_fibril_rpt"/>
    <property type="match status" value="5"/>
</dbReference>
<proteinExistence type="predicted"/>
<feature type="region of interest" description="Disordered" evidence="5">
    <location>
        <begin position="286"/>
        <end position="362"/>
    </location>
</feature>
<name>A0A1T0C5G9_STRMT</name>
<feature type="compositionally biased region" description="Basic and acidic residues" evidence="5">
    <location>
        <begin position="434"/>
        <end position="450"/>
    </location>
</feature>
<dbReference type="Pfam" id="PF18877">
    <property type="entry name" value="SSSPR-51"/>
    <property type="match status" value="5"/>
</dbReference>
<dbReference type="Pfam" id="PF19076">
    <property type="entry name" value="CshA_repeat"/>
    <property type="match status" value="5"/>
</dbReference>
<evidence type="ECO:0000313" key="7">
    <source>
        <dbReference type="EMBL" id="OOS17620.1"/>
    </source>
</evidence>